<accession>A0ACC0CVG1</accession>
<proteinExistence type="predicted"/>
<reference evidence="1 2" key="1">
    <citation type="journal article" date="2022" name="New Phytol.">
        <title>Ecological generalism drives hyperdiversity of secondary metabolite gene clusters in xylarialean endophytes.</title>
        <authorList>
            <person name="Franco M.E.E."/>
            <person name="Wisecaver J.H."/>
            <person name="Arnold A.E."/>
            <person name="Ju Y.M."/>
            <person name="Slot J.C."/>
            <person name="Ahrendt S."/>
            <person name="Moore L.P."/>
            <person name="Eastman K.E."/>
            <person name="Scott K."/>
            <person name="Konkel Z."/>
            <person name="Mondo S.J."/>
            <person name="Kuo A."/>
            <person name="Hayes R.D."/>
            <person name="Haridas S."/>
            <person name="Andreopoulos B."/>
            <person name="Riley R."/>
            <person name="LaButti K."/>
            <person name="Pangilinan J."/>
            <person name="Lipzen A."/>
            <person name="Amirebrahimi M."/>
            <person name="Yan J."/>
            <person name="Adam C."/>
            <person name="Keymanesh K."/>
            <person name="Ng V."/>
            <person name="Louie K."/>
            <person name="Northen T."/>
            <person name="Drula E."/>
            <person name="Henrissat B."/>
            <person name="Hsieh H.M."/>
            <person name="Youens-Clark K."/>
            <person name="Lutzoni F."/>
            <person name="Miadlikowska J."/>
            <person name="Eastwood D.C."/>
            <person name="Hamelin R.C."/>
            <person name="Grigoriev I.V."/>
            <person name="U'Ren J.M."/>
        </authorList>
    </citation>
    <scope>NUCLEOTIDE SEQUENCE [LARGE SCALE GENOMIC DNA]</scope>
    <source>
        <strain evidence="1 2">ER1909</strain>
    </source>
</reference>
<protein>
    <submittedName>
        <fullName evidence="1">Uncharacterized protein</fullName>
    </submittedName>
</protein>
<organism evidence="1 2">
    <name type="scientific">Hypoxylon rubiginosum</name>
    <dbReference type="NCBI Taxonomy" id="110542"/>
    <lineage>
        <taxon>Eukaryota</taxon>
        <taxon>Fungi</taxon>
        <taxon>Dikarya</taxon>
        <taxon>Ascomycota</taxon>
        <taxon>Pezizomycotina</taxon>
        <taxon>Sordariomycetes</taxon>
        <taxon>Xylariomycetidae</taxon>
        <taxon>Xylariales</taxon>
        <taxon>Hypoxylaceae</taxon>
        <taxon>Hypoxylon</taxon>
    </lineage>
</organism>
<sequence length="234" mass="26957">MAARAPYQGTIPDAPSMPANQNCALWIEGFPPNITAHEILRRIVGVGKIYKLSISKPKPEDRHRTCGLKLVFWKEDDVERFLTLYIRRQFFFPGFVLEINENRHQVARQIECDNSRVLHITGPSELVNYATLLRILKDNLYFETDEVITHSPADSNYGWLEWRFSSYLGEASNARRVLDRALEGKYIAGLRGSEAQQLRHVVTFWGADPCERDYEASRQRVENTMAASAAWLFH</sequence>
<dbReference type="EMBL" id="MU394336">
    <property type="protein sequence ID" value="KAI6084496.1"/>
    <property type="molecule type" value="Genomic_DNA"/>
</dbReference>
<evidence type="ECO:0000313" key="1">
    <source>
        <dbReference type="EMBL" id="KAI6084496.1"/>
    </source>
</evidence>
<dbReference type="Proteomes" id="UP001497680">
    <property type="component" value="Unassembled WGS sequence"/>
</dbReference>
<keyword evidence="2" id="KW-1185">Reference proteome</keyword>
<name>A0ACC0CVG1_9PEZI</name>
<gene>
    <name evidence="1" type="ORF">F4821DRAFT_280010</name>
</gene>
<evidence type="ECO:0000313" key="2">
    <source>
        <dbReference type="Proteomes" id="UP001497680"/>
    </source>
</evidence>
<comment type="caution">
    <text evidence="1">The sequence shown here is derived from an EMBL/GenBank/DDBJ whole genome shotgun (WGS) entry which is preliminary data.</text>
</comment>